<accession>A0A8J5HUR8</accession>
<feature type="compositionally biased region" description="Polar residues" evidence="2">
    <location>
        <begin position="273"/>
        <end position="288"/>
    </location>
</feature>
<reference evidence="4 5" key="1">
    <citation type="submission" date="2020-08" db="EMBL/GenBank/DDBJ databases">
        <title>Plant Genome Project.</title>
        <authorList>
            <person name="Zhang R.-G."/>
        </authorList>
    </citation>
    <scope>NUCLEOTIDE SEQUENCE [LARGE SCALE GENOMIC DNA]</scope>
    <source>
        <tissue evidence="4">Rhizome</tissue>
    </source>
</reference>
<protein>
    <recommendedName>
        <fullName evidence="3">26S proteasome regulatory subunit RPN2 C-terminal domain-containing protein</fullName>
    </recommendedName>
</protein>
<dbReference type="GO" id="GO:0005634">
    <property type="term" value="C:nucleus"/>
    <property type="evidence" value="ECO:0007669"/>
    <property type="project" value="TreeGrafter"/>
</dbReference>
<dbReference type="PANTHER" id="PTHR10943:SF2">
    <property type="entry name" value="26S PROTEASOME NON-ATPASE REGULATORY SUBUNIT 1"/>
    <property type="match status" value="1"/>
</dbReference>
<name>A0A8J5HUR8_ZINOF</name>
<dbReference type="GO" id="GO:0008540">
    <property type="term" value="C:proteasome regulatory particle, base subcomplex"/>
    <property type="evidence" value="ECO:0007669"/>
    <property type="project" value="TreeGrafter"/>
</dbReference>
<dbReference type="InterPro" id="IPR040623">
    <property type="entry name" value="RPN2_C"/>
</dbReference>
<feature type="region of interest" description="Disordered" evidence="2">
    <location>
        <begin position="260"/>
        <end position="288"/>
    </location>
</feature>
<keyword evidence="1" id="KW-0677">Repeat</keyword>
<gene>
    <name evidence="4" type="ORF">ZIOFF_015614</name>
</gene>
<dbReference type="Pfam" id="PF18004">
    <property type="entry name" value="RPN2_C"/>
    <property type="match status" value="1"/>
</dbReference>
<evidence type="ECO:0000313" key="5">
    <source>
        <dbReference type="Proteomes" id="UP000734854"/>
    </source>
</evidence>
<sequence>MQQAFSKHTFKLRTPRSVDFQYYRTSCFDTYNWFKHYKLDSLLTCERDVNVNLVSEFYNNLHTSYGVNYRTRVAKRSLDFSYEILRSYLDWLPSNNDFVFYPNLTDELPPPFEHIRITSMHQFLFGHPRPDGPNAQITKFSSLELSAKNAALFKQAPHPTAVLVLASTTFEIKQAPHPTAVLVLASTTFEIKLDTALEKKVEPELSYGILTNPARVVPAQEKHVRFLEGTRYVPIKLAPSGFVLLKDLQPSKVEVLALSDTPTTAPPNAARTGVTSTRQQVSGSSAWL</sequence>
<evidence type="ECO:0000256" key="1">
    <source>
        <dbReference type="ARBA" id="ARBA00022737"/>
    </source>
</evidence>
<keyword evidence="5" id="KW-1185">Reference proteome</keyword>
<evidence type="ECO:0000313" key="4">
    <source>
        <dbReference type="EMBL" id="KAG6525649.1"/>
    </source>
</evidence>
<comment type="caution">
    <text evidence="4">The sequence shown here is derived from an EMBL/GenBank/DDBJ whole genome shotgun (WGS) entry which is preliminary data.</text>
</comment>
<organism evidence="4 5">
    <name type="scientific">Zingiber officinale</name>
    <name type="common">Ginger</name>
    <name type="synonym">Amomum zingiber</name>
    <dbReference type="NCBI Taxonomy" id="94328"/>
    <lineage>
        <taxon>Eukaryota</taxon>
        <taxon>Viridiplantae</taxon>
        <taxon>Streptophyta</taxon>
        <taxon>Embryophyta</taxon>
        <taxon>Tracheophyta</taxon>
        <taxon>Spermatophyta</taxon>
        <taxon>Magnoliopsida</taxon>
        <taxon>Liliopsida</taxon>
        <taxon>Zingiberales</taxon>
        <taxon>Zingiberaceae</taxon>
        <taxon>Zingiber</taxon>
    </lineage>
</organism>
<dbReference type="GO" id="GO:0043161">
    <property type="term" value="P:proteasome-mediated ubiquitin-dependent protein catabolic process"/>
    <property type="evidence" value="ECO:0007669"/>
    <property type="project" value="TreeGrafter"/>
</dbReference>
<dbReference type="GO" id="GO:0034515">
    <property type="term" value="C:proteasome storage granule"/>
    <property type="evidence" value="ECO:0007669"/>
    <property type="project" value="TreeGrafter"/>
</dbReference>
<evidence type="ECO:0000259" key="3">
    <source>
        <dbReference type="Pfam" id="PF18004"/>
    </source>
</evidence>
<dbReference type="EMBL" id="JACMSC010000004">
    <property type="protein sequence ID" value="KAG6525649.1"/>
    <property type="molecule type" value="Genomic_DNA"/>
</dbReference>
<dbReference type="Proteomes" id="UP000734854">
    <property type="component" value="Unassembled WGS sequence"/>
</dbReference>
<feature type="compositionally biased region" description="Low complexity" evidence="2">
    <location>
        <begin position="261"/>
        <end position="270"/>
    </location>
</feature>
<proteinExistence type="predicted"/>
<dbReference type="PANTHER" id="PTHR10943">
    <property type="entry name" value="26S PROTEASOME NON-ATPASE REGULATORY SUBUNIT"/>
    <property type="match status" value="1"/>
</dbReference>
<dbReference type="AlphaFoldDB" id="A0A8J5HUR8"/>
<evidence type="ECO:0000256" key="2">
    <source>
        <dbReference type="SAM" id="MobiDB-lite"/>
    </source>
</evidence>
<feature type="domain" description="26S proteasome regulatory subunit RPN2 C-terminal" evidence="3">
    <location>
        <begin position="197"/>
        <end position="255"/>
    </location>
</feature>